<protein>
    <submittedName>
        <fullName evidence="1">Uncharacterized protein</fullName>
    </submittedName>
</protein>
<proteinExistence type="predicted"/>
<keyword evidence="2" id="KW-1185">Reference proteome</keyword>
<reference evidence="2" key="1">
    <citation type="submission" date="2016-03" db="EMBL/GenBank/DDBJ databases">
        <title>Characterization of Acinetobacter baumannii phage vB_AbaM_ME3.</title>
        <authorList>
            <person name="Buttimer C.T.H."/>
            <person name="Elbreki M."/>
            <person name="Coffey A."/>
        </authorList>
    </citation>
    <scope>NUCLEOTIDE SEQUENCE [LARGE SCALE GENOMIC DNA]</scope>
</reference>
<evidence type="ECO:0000313" key="2">
    <source>
        <dbReference type="Proteomes" id="UP000225947"/>
    </source>
</evidence>
<gene>
    <name evidence="1" type="ORF">ME3_118</name>
</gene>
<organism evidence="1 2">
    <name type="scientific">Acinetobacter phage vB_AbaM_ME3</name>
    <dbReference type="NCBI Taxonomy" id="1837876"/>
    <lineage>
        <taxon>Viruses</taxon>
        <taxon>Duplodnaviria</taxon>
        <taxon>Heunggongvirae</taxon>
        <taxon>Uroviricota</taxon>
        <taxon>Caudoviricetes</taxon>
        <taxon>Metrivirus</taxon>
        <taxon>Metrivirus ME3</taxon>
    </lineage>
</organism>
<name>A0A172Q0F4_9CAUD</name>
<accession>A0A172Q0F4</accession>
<dbReference type="Proteomes" id="UP000225947">
    <property type="component" value="Segment"/>
</dbReference>
<sequence length="133" mass="15793">MDEKLLKLHNDIKQAEKALQDYIKNTEFKSCSYEEFKKIVSVFPIASSIDNEFLDLLENMIGKDIWDIGYYKYETVYFTDICSRILDCDYEEDLESLCTWFKTKDEEDALNKAVDTVIQWSLKNKLLGFKLDW</sequence>
<dbReference type="EMBL" id="KU935715">
    <property type="protein sequence ID" value="AND75279.1"/>
    <property type="molecule type" value="Genomic_DNA"/>
</dbReference>
<evidence type="ECO:0000313" key="1">
    <source>
        <dbReference type="EMBL" id="AND75279.1"/>
    </source>
</evidence>